<dbReference type="InterPro" id="IPR002657">
    <property type="entry name" value="BilAc:Na_symport/Acr3"/>
</dbReference>
<evidence type="ECO:0000313" key="10">
    <source>
        <dbReference type="EMBL" id="PLT47836.1"/>
    </source>
</evidence>
<feature type="region of interest" description="Disordered" evidence="8">
    <location>
        <begin position="1"/>
        <end position="20"/>
    </location>
</feature>
<evidence type="ECO:0000256" key="5">
    <source>
        <dbReference type="ARBA" id="ARBA00022692"/>
    </source>
</evidence>
<feature type="transmembrane region" description="Helical" evidence="9">
    <location>
        <begin position="253"/>
        <end position="276"/>
    </location>
</feature>
<protein>
    <submittedName>
        <fullName evidence="10">Arsenical-resistance protein ACR3</fullName>
    </submittedName>
</protein>
<dbReference type="Pfam" id="PF01758">
    <property type="entry name" value="SBF"/>
    <property type="match status" value="1"/>
</dbReference>
<evidence type="ECO:0000256" key="8">
    <source>
        <dbReference type="SAM" id="MobiDB-lite"/>
    </source>
</evidence>
<evidence type="ECO:0000256" key="2">
    <source>
        <dbReference type="ARBA" id="ARBA00010110"/>
    </source>
</evidence>
<feature type="transmembrane region" description="Helical" evidence="9">
    <location>
        <begin position="122"/>
        <end position="140"/>
    </location>
</feature>
<keyword evidence="7 9" id="KW-0472">Membrane</keyword>
<dbReference type="Proteomes" id="UP000234789">
    <property type="component" value="Unassembled WGS sequence"/>
</dbReference>
<dbReference type="PANTHER" id="PTHR43057:SF1">
    <property type="entry name" value="ARSENICAL-RESISTANCE PROTEIN 3"/>
    <property type="match status" value="1"/>
</dbReference>
<evidence type="ECO:0000256" key="7">
    <source>
        <dbReference type="ARBA" id="ARBA00023136"/>
    </source>
</evidence>
<feature type="transmembrane region" description="Helical" evidence="9">
    <location>
        <begin position="223"/>
        <end position="241"/>
    </location>
</feature>
<sequence length="348" mass="36348">MRRDGAEGRNEVGWKETSGSGGSVMRITREGLERRQIAVYAAALLAGAAIGLTAGEKAEPLGVVVSPALALLLYGMFTQIPLLELRQGRAQGRFAAGLLLVNFVLVPLAVLALAWLVPLEPAVRFGLCLVLLAPCIDYVVVFAQMGRGDGKLMLASTPLLMLAQLVALPLWLWLILGREAAALVEAGPIVQAFLLLVAAPLVLAALTRLAARRSRAGAKALDAAAWLPVPGMAAALLLIVASQAGTAVRHLDAIGPAIPAYAAFLLIGPALAWPTARLLRLGAEASRTLAFSAGTRNSLVVLPLALALPGEAGRLAAAAVVAQTMVELIGELVYIRVMPRLFRGGRRA</sequence>
<dbReference type="Gene3D" id="1.20.1530.20">
    <property type="match status" value="1"/>
</dbReference>
<keyword evidence="4" id="KW-1003">Cell membrane</keyword>
<dbReference type="GO" id="GO:0015104">
    <property type="term" value="F:antimonite transmembrane transporter activity"/>
    <property type="evidence" value="ECO:0007669"/>
    <property type="project" value="TreeGrafter"/>
</dbReference>
<dbReference type="AlphaFoldDB" id="A0A2N5NBW7"/>
<feature type="transmembrane region" description="Helical" evidence="9">
    <location>
        <begin position="61"/>
        <end position="82"/>
    </location>
</feature>
<comment type="subcellular location">
    <subcellularLocation>
        <location evidence="1">Cell membrane</location>
        <topology evidence="1">Multi-pass membrane protein</topology>
    </subcellularLocation>
</comment>
<evidence type="ECO:0000256" key="3">
    <source>
        <dbReference type="ARBA" id="ARBA00022448"/>
    </source>
</evidence>
<feature type="transmembrane region" description="Helical" evidence="9">
    <location>
        <begin position="37"/>
        <end position="55"/>
    </location>
</feature>
<comment type="similarity">
    <text evidence="2">Belongs to the arsenical resistance-3 (ACR3) (TC 2.A.59) family.</text>
</comment>
<evidence type="ECO:0000256" key="6">
    <source>
        <dbReference type="ARBA" id="ARBA00022989"/>
    </source>
</evidence>
<dbReference type="EMBL" id="NFEZ01000002">
    <property type="protein sequence ID" value="PLT47836.1"/>
    <property type="molecule type" value="Genomic_DNA"/>
</dbReference>
<gene>
    <name evidence="10" type="ORF">B8V81_0743</name>
</gene>
<dbReference type="InterPro" id="IPR004706">
    <property type="entry name" value="Arsenical-R_Acr3"/>
</dbReference>
<keyword evidence="11" id="KW-1185">Reference proteome</keyword>
<feature type="transmembrane region" description="Helical" evidence="9">
    <location>
        <begin position="94"/>
        <end position="116"/>
    </location>
</feature>
<dbReference type="GO" id="GO:0015297">
    <property type="term" value="F:antiporter activity"/>
    <property type="evidence" value="ECO:0007669"/>
    <property type="project" value="InterPro"/>
</dbReference>
<evidence type="ECO:0000256" key="4">
    <source>
        <dbReference type="ARBA" id="ARBA00022475"/>
    </source>
</evidence>
<evidence type="ECO:0000256" key="9">
    <source>
        <dbReference type="SAM" id="Phobius"/>
    </source>
</evidence>
<reference evidence="10 11" key="1">
    <citation type="submission" date="2017-05" db="EMBL/GenBank/DDBJ databases">
        <title>Functional genome analysis of Paenibacillus pasadenensis strain R16: insights on endophytic life style and antifungal activity.</title>
        <authorList>
            <person name="Passera A."/>
            <person name="Marcolungo L."/>
            <person name="Casati P."/>
            <person name="Brasca M."/>
            <person name="Quaglino F."/>
            <person name="Delledonne M."/>
        </authorList>
    </citation>
    <scope>NUCLEOTIDE SEQUENCE [LARGE SCALE GENOMIC DNA]</scope>
    <source>
        <strain evidence="10 11">R16</strain>
    </source>
</reference>
<keyword evidence="5 9" id="KW-0812">Transmembrane</keyword>
<comment type="caution">
    <text evidence="10">The sequence shown here is derived from an EMBL/GenBank/DDBJ whole genome shotgun (WGS) entry which is preliminary data.</text>
</comment>
<dbReference type="InterPro" id="IPR038770">
    <property type="entry name" value="Na+/solute_symporter_sf"/>
</dbReference>
<feature type="transmembrane region" description="Helical" evidence="9">
    <location>
        <begin position="188"/>
        <end position="211"/>
    </location>
</feature>
<proteinExistence type="inferred from homology"/>
<keyword evidence="6 9" id="KW-1133">Transmembrane helix</keyword>
<feature type="compositionally biased region" description="Basic and acidic residues" evidence="8">
    <location>
        <begin position="1"/>
        <end position="14"/>
    </location>
</feature>
<evidence type="ECO:0000313" key="11">
    <source>
        <dbReference type="Proteomes" id="UP000234789"/>
    </source>
</evidence>
<organism evidence="10 11">
    <name type="scientific">Paenibacillus pasadenensis</name>
    <dbReference type="NCBI Taxonomy" id="217090"/>
    <lineage>
        <taxon>Bacteria</taxon>
        <taxon>Bacillati</taxon>
        <taxon>Bacillota</taxon>
        <taxon>Bacilli</taxon>
        <taxon>Bacillales</taxon>
        <taxon>Paenibacillaceae</taxon>
        <taxon>Paenibacillus</taxon>
    </lineage>
</organism>
<dbReference type="GO" id="GO:0005886">
    <property type="term" value="C:plasma membrane"/>
    <property type="evidence" value="ECO:0007669"/>
    <property type="project" value="UniProtKB-SubCell"/>
</dbReference>
<dbReference type="GO" id="GO:0015105">
    <property type="term" value="F:arsenite transmembrane transporter activity"/>
    <property type="evidence" value="ECO:0007669"/>
    <property type="project" value="TreeGrafter"/>
</dbReference>
<evidence type="ECO:0000256" key="1">
    <source>
        <dbReference type="ARBA" id="ARBA00004651"/>
    </source>
</evidence>
<feature type="transmembrane region" description="Helical" evidence="9">
    <location>
        <begin position="152"/>
        <end position="176"/>
    </location>
</feature>
<accession>A0A2N5NBW7</accession>
<name>A0A2N5NBW7_9BACL</name>
<keyword evidence="3" id="KW-0813">Transport</keyword>
<dbReference type="PANTHER" id="PTHR43057">
    <property type="entry name" value="ARSENITE EFFLUX TRANSPORTER"/>
    <property type="match status" value="1"/>
</dbReference>